<dbReference type="Pfam" id="PF00724">
    <property type="entry name" value="Oxidored_FMN"/>
    <property type="match status" value="1"/>
</dbReference>
<proteinExistence type="predicted"/>
<dbReference type="GO" id="GO:0010181">
    <property type="term" value="F:FMN binding"/>
    <property type="evidence" value="ECO:0007669"/>
    <property type="project" value="InterPro"/>
</dbReference>
<evidence type="ECO:0000259" key="1">
    <source>
        <dbReference type="Pfam" id="PF00724"/>
    </source>
</evidence>
<organism evidence="2 3">
    <name type="scientific">Crucibulum laeve</name>
    <dbReference type="NCBI Taxonomy" id="68775"/>
    <lineage>
        <taxon>Eukaryota</taxon>
        <taxon>Fungi</taxon>
        <taxon>Dikarya</taxon>
        <taxon>Basidiomycota</taxon>
        <taxon>Agaricomycotina</taxon>
        <taxon>Agaricomycetes</taxon>
        <taxon>Agaricomycetidae</taxon>
        <taxon>Agaricales</taxon>
        <taxon>Agaricineae</taxon>
        <taxon>Nidulariaceae</taxon>
        <taxon>Crucibulum</taxon>
    </lineage>
</organism>
<keyword evidence="3" id="KW-1185">Reference proteome</keyword>
<protein>
    <recommendedName>
        <fullName evidence="1">NADH:flavin oxidoreductase/NADH oxidase N-terminal domain-containing protein</fullName>
    </recommendedName>
</protein>
<dbReference type="InterPro" id="IPR001155">
    <property type="entry name" value="OxRdtase_FMN_N"/>
</dbReference>
<dbReference type="Gene3D" id="3.20.20.70">
    <property type="entry name" value="Aldolase class I"/>
    <property type="match status" value="1"/>
</dbReference>
<evidence type="ECO:0000313" key="2">
    <source>
        <dbReference type="EMBL" id="TFK32704.1"/>
    </source>
</evidence>
<dbReference type="InterPro" id="IPR045247">
    <property type="entry name" value="Oye-like"/>
</dbReference>
<dbReference type="SUPFAM" id="SSF51395">
    <property type="entry name" value="FMN-linked oxidoreductases"/>
    <property type="match status" value="1"/>
</dbReference>
<dbReference type="EMBL" id="ML213666">
    <property type="protein sequence ID" value="TFK32704.1"/>
    <property type="molecule type" value="Genomic_DNA"/>
</dbReference>
<evidence type="ECO:0000313" key="3">
    <source>
        <dbReference type="Proteomes" id="UP000308652"/>
    </source>
</evidence>
<dbReference type="Proteomes" id="UP000308652">
    <property type="component" value="Unassembled WGS sequence"/>
</dbReference>
<reference evidence="2 3" key="1">
    <citation type="journal article" date="2019" name="Nat. Ecol. Evol.">
        <title>Megaphylogeny resolves global patterns of mushroom evolution.</title>
        <authorList>
            <person name="Varga T."/>
            <person name="Krizsan K."/>
            <person name="Foldi C."/>
            <person name="Dima B."/>
            <person name="Sanchez-Garcia M."/>
            <person name="Sanchez-Ramirez S."/>
            <person name="Szollosi G.J."/>
            <person name="Szarkandi J.G."/>
            <person name="Papp V."/>
            <person name="Albert L."/>
            <person name="Andreopoulos W."/>
            <person name="Angelini C."/>
            <person name="Antonin V."/>
            <person name="Barry K.W."/>
            <person name="Bougher N.L."/>
            <person name="Buchanan P."/>
            <person name="Buyck B."/>
            <person name="Bense V."/>
            <person name="Catcheside P."/>
            <person name="Chovatia M."/>
            <person name="Cooper J."/>
            <person name="Damon W."/>
            <person name="Desjardin D."/>
            <person name="Finy P."/>
            <person name="Geml J."/>
            <person name="Haridas S."/>
            <person name="Hughes K."/>
            <person name="Justo A."/>
            <person name="Karasinski D."/>
            <person name="Kautmanova I."/>
            <person name="Kiss B."/>
            <person name="Kocsube S."/>
            <person name="Kotiranta H."/>
            <person name="LaButti K.M."/>
            <person name="Lechner B.E."/>
            <person name="Liimatainen K."/>
            <person name="Lipzen A."/>
            <person name="Lukacs Z."/>
            <person name="Mihaltcheva S."/>
            <person name="Morgado L.N."/>
            <person name="Niskanen T."/>
            <person name="Noordeloos M.E."/>
            <person name="Ohm R.A."/>
            <person name="Ortiz-Santana B."/>
            <person name="Ovrebo C."/>
            <person name="Racz N."/>
            <person name="Riley R."/>
            <person name="Savchenko A."/>
            <person name="Shiryaev A."/>
            <person name="Soop K."/>
            <person name="Spirin V."/>
            <person name="Szebenyi C."/>
            <person name="Tomsovsky M."/>
            <person name="Tulloss R.E."/>
            <person name="Uehling J."/>
            <person name="Grigoriev I.V."/>
            <person name="Vagvolgyi C."/>
            <person name="Papp T."/>
            <person name="Martin F.M."/>
            <person name="Miettinen O."/>
            <person name="Hibbett D.S."/>
            <person name="Nagy L.G."/>
        </authorList>
    </citation>
    <scope>NUCLEOTIDE SEQUENCE [LARGE SCALE GENOMIC DNA]</scope>
    <source>
        <strain evidence="2 3">CBS 166.37</strain>
    </source>
</reference>
<dbReference type="AlphaFoldDB" id="A0A5C3LHY3"/>
<dbReference type="PANTHER" id="PTHR22893:SF91">
    <property type="entry name" value="NADPH DEHYDROGENASE 2-RELATED"/>
    <property type="match status" value="1"/>
</dbReference>
<gene>
    <name evidence="2" type="ORF">BDQ12DRAFT_771648</name>
</gene>
<dbReference type="InterPro" id="IPR013785">
    <property type="entry name" value="Aldolase_TIM"/>
</dbReference>
<sequence length="371" mass="40957">MSTPKLFQPIELGKITLQHRVILAPLTRFRATKLNHLPVVPLVKEYYSQRSKTPGTLLISEGNGIAVKAGGYPNSPGIFSAEQVKAWKEVTDAVHANNSFIYAQIWAAGRASATSGAETLKAEGITVVAPSSIPLSSHPTQTPHELTIEEIHEYVEMFAEAAKKAVFEAGFDGVEIHGANGYLIDEFIQDVSNQRTDAYGGSVENRNRFPLEIVNAVVRAVGQERVAFRVSPWSTFQDMRMGDPVTQFSHLVTALRDAYPSLAYLHAIEPRIGGDSDKDKMDNHESNDFIRNIWSPKRLVSAGGFTRDSAIKHAEETGDLIAFGRYYISNPDLPSRLLKNVPLEKYNRATFYVPGESESAAVGYIDYPFAE</sequence>
<accession>A0A5C3LHY3</accession>
<feature type="domain" description="NADH:flavin oxidoreductase/NADH oxidase N-terminal" evidence="1">
    <location>
        <begin position="5"/>
        <end position="343"/>
    </location>
</feature>
<name>A0A5C3LHY3_9AGAR</name>
<dbReference type="GO" id="GO:0003959">
    <property type="term" value="F:NADPH dehydrogenase activity"/>
    <property type="evidence" value="ECO:0007669"/>
    <property type="project" value="TreeGrafter"/>
</dbReference>
<dbReference type="STRING" id="68775.A0A5C3LHY3"/>
<dbReference type="FunFam" id="3.20.20.70:FF:000138">
    <property type="entry name" value="NADPH dehydrogenase 1"/>
    <property type="match status" value="1"/>
</dbReference>
<dbReference type="OrthoDB" id="276546at2759"/>
<dbReference type="CDD" id="cd02933">
    <property type="entry name" value="OYE_like_FMN"/>
    <property type="match status" value="1"/>
</dbReference>
<dbReference type="PANTHER" id="PTHR22893">
    <property type="entry name" value="NADH OXIDOREDUCTASE-RELATED"/>
    <property type="match status" value="1"/>
</dbReference>